<organism evidence="1">
    <name type="scientific">Eucalyptus grandis</name>
    <name type="common">Flooded gum</name>
    <dbReference type="NCBI Taxonomy" id="71139"/>
    <lineage>
        <taxon>Eukaryota</taxon>
        <taxon>Viridiplantae</taxon>
        <taxon>Streptophyta</taxon>
        <taxon>Embryophyta</taxon>
        <taxon>Tracheophyta</taxon>
        <taxon>Spermatophyta</taxon>
        <taxon>Magnoliopsida</taxon>
        <taxon>eudicotyledons</taxon>
        <taxon>Gunneridae</taxon>
        <taxon>Pentapetalae</taxon>
        <taxon>rosids</taxon>
        <taxon>malvids</taxon>
        <taxon>Myrtales</taxon>
        <taxon>Myrtaceae</taxon>
        <taxon>Myrtoideae</taxon>
        <taxon>Eucalypteae</taxon>
        <taxon>Eucalyptus</taxon>
    </lineage>
</organism>
<sequence length="175" mass="19527">MAERQKENSIVGKVKGVANGIIDGVKSLVCEPTSKIRNHSDQPMFLIPLSYENGDRQKLHGKVEKDLAEKIPAGGCTEVVKSKYDLNGRNLGSQIHILFRVGSNDTVEIFLKTLHDDVKKEPEETLFLHSQLKDNLHLNVKEHGNAGQQQANPNMPRKLLVIEIDGEQQDNTNNV</sequence>
<proteinExistence type="predicted"/>
<dbReference type="EMBL" id="KK198757">
    <property type="protein sequence ID" value="KCW73174.1"/>
    <property type="molecule type" value="Genomic_DNA"/>
</dbReference>
<gene>
    <name evidence="1" type="ORF">EUGRSUZ_E01630</name>
</gene>
<name>A0A059C4K3_EUCGR</name>
<protein>
    <submittedName>
        <fullName evidence="1">Uncharacterized protein</fullName>
    </submittedName>
</protein>
<accession>A0A059C4K3</accession>
<reference evidence="1" key="1">
    <citation type="submission" date="2013-07" db="EMBL/GenBank/DDBJ databases">
        <title>The genome of Eucalyptus grandis.</title>
        <authorList>
            <person name="Schmutz J."/>
            <person name="Hayes R."/>
            <person name="Myburg A."/>
            <person name="Tuskan G."/>
            <person name="Grattapaglia D."/>
            <person name="Rokhsar D.S."/>
        </authorList>
    </citation>
    <scope>NUCLEOTIDE SEQUENCE</scope>
    <source>
        <tissue evidence="1">Leaf extractions</tissue>
    </source>
</reference>
<dbReference type="AlphaFoldDB" id="A0A059C4K3"/>
<dbReference type="InParanoid" id="A0A059C4K3"/>
<dbReference type="Gramene" id="KCW73174">
    <property type="protein sequence ID" value="KCW73174"/>
    <property type="gene ID" value="EUGRSUZ_E01630"/>
</dbReference>
<evidence type="ECO:0000313" key="1">
    <source>
        <dbReference type="EMBL" id="KCW73174.1"/>
    </source>
</evidence>